<dbReference type="InterPro" id="IPR004728">
    <property type="entry name" value="Sec62"/>
</dbReference>
<dbReference type="Pfam" id="PF03839">
    <property type="entry name" value="Sec62"/>
    <property type="match status" value="1"/>
</dbReference>
<protein>
    <recommendedName>
        <fullName evidence="3">Translocation protein SEC62</fullName>
    </recommendedName>
</protein>
<comment type="similarity">
    <text evidence="2">Belongs to the SEC62 family.</text>
</comment>
<keyword evidence="4" id="KW-0813">Transport</keyword>
<keyword evidence="12" id="KW-1185">Reference proteome</keyword>
<evidence type="ECO:0000256" key="4">
    <source>
        <dbReference type="ARBA" id="ARBA00022448"/>
    </source>
</evidence>
<organism evidence="12 13">
    <name type="scientific">Parastrongyloides trichosuri</name>
    <name type="common">Possum-specific nematode worm</name>
    <dbReference type="NCBI Taxonomy" id="131310"/>
    <lineage>
        <taxon>Eukaryota</taxon>
        <taxon>Metazoa</taxon>
        <taxon>Ecdysozoa</taxon>
        <taxon>Nematoda</taxon>
        <taxon>Chromadorea</taxon>
        <taxon>Rhabditida</taxon>
        <taxon>Tylenchina</taxon>
        <taxon>Panagrolaimomorpha</taxon>
        <taxon>Strongyloidoidea</taxon>
        <taxon>Strongyloididae</taxon>
        <taxon>Parastrongyloides</taxon>
    </lineage>
</organism>
<evidence type="ECO:0000256" key="7">
    <source>
        <dbReference type="ARBA" id="ARBA00022927"/>
    </source>
</evidence>
<dbReference type="STRING" id="131310.A0A0N5A1S6"/>
<comment type="subcellular location">
    <subcellularLocation>
        <location evidence="1">Endoplasmic reticulum membrane</location>
        <topology evidence="1">Multi-pass membrane protein</topology>
    </subcellularLocation>
</comment>
<dbReference type="PANTHER" id="PTHR12443:SF9">
    <property type="entry name" value="TRANSLOCATION PROTEIN SEC62"/>
    <property type="match status" value="1"/>
</dbReference>
<name>A0A0N5A1S6_PARTI</name>
<keyword evidence="6" id="KW-0256">Endoplasmic reticulum</keyword>
<evidence type="ECO:0000256" key="11">
    <source>
        <dbReference type="SAM" id="Phobius"/>
    </source>
</evidence>
<evidence type="ECO:0000256" key="1">
    <source>
        <dbReference type="ARBA" id="ARBA00004477"/>
    </source>
</evidence>
<sequence length="243" mass="28468">MSNHYRRGMEDEEQVGFDLTKEEEEIAYYLRFNSGYKEVDLNKETVAYTRGDKMFQCLIGSSKYGPSSKGKAIKNEKEALNILQSFMDKKLFVKVEKKVFKKKDISSFPKGMKVPKKLKFYNVNHHNFDKNDSYYYLWNYNPVPLYKKIIGLCMIFVAIAFCLMPLWPESLRIGVYYLSVAAAVFIGFLFGLFIFQQILFYILMIVTCGRLRFLFLPNLIAECGFLESFVPLYSIEWKEGKTE</sequence>
<evidence type="ECO:0000256" key="2">
    <source>
        <dbReference type="ARBA" id="ARBA00010604"/>
    </source>
</evidence>
<keyword evidence="9" id="KW-0811">Translocation</keyword>
<evidence type="ECO:0000256" key="9">
    <source>
        <dbReference type="ARBA" id="ARBA00023010"/>
    </source>
</evidence>
<accession>A0A0N5A1S6</accession>
<evidence type="ECO:0000313" key="13">
    <source>
        <dbReference type="WBParaSite" id="PTRK_0001557400.1"/>
    </source>
</evidence>
<proteinExistence type="inferred from homology"/>
<evidence type="ECO:0000313" key="12">
    <source>
        <dbReference type="Proteomes" id="UP000038045"/>
    </source>
</evidence>
<keyword evidence="7" id="KW-0653">Protein transport</keyword>
<keyword evidence="5 11" id="KW-0812">Transmembrane</keyword>
<feature type="transmembrane region" description="Helical" evidence="11">
    <location>
        <begin position="173"/>
        <end position="206"/>
    </location>
</feature>
<dbReference type="GO" id="GO:0031204">
    <property type="term" value="P:post-translational protein targeting to membrane, translocation"/>
    <property type="evidence" value="ECO:0007669"/>
    <property type="project" value="TreeGrafter"/>
</dbReference>
<evidence type="ECO:0000256" key="6">
    <source>
        <dbReference type="ARBA" id="ARBA00022824"/>
    </source>
</evidence>
<evidence type="ECO:0000256" key="5">
    <source>
        <dbReference type="ARBA" id="ARBA00022692"/>
    </source>
</evidence>
<evidence type="ECO:0000256" key="3">
    <source>
        <dbReference type="ARBA" id="ARBA00021257"/>
    </source>
</evidence>
<evidence type="ECO:0000256" key="8">
    <source>
        <dbReference type="ARBA" id="ARBA00022989"/>
    </source>
</evidence>
<reference evidence="13" key="1">
    <citation type="submission" date="2017-02" db="UniProtKB">
        <authorList>
            <consortium name="WormBaseParasite"/>
        </authorList>
    </citation>
    <scope>IDENTIFICATION</scope>
</reference>
<keyword evidence="8 11" id="KW-1133">Transmembrane helix</keyword>
<feature type="transmembrane region" description="Helical" evidence="11">
    <location>
        <begin position="149"/>
        <end position="167"/>
    </location>
</feature>
<evidence type="ECO:0000256" key="10">
    <source>
        <dbReference type="ARBA" id="ARBA00023136"/>
    </source>
</evidence>
<dbReference type="AlphaFoldDB" id="A0A0N5A1S6"/>
<keyword evidence="10 11" id="KW-0472">Membrane</keyword>
<dbReference type="Proteomes" id="UP000038045">
    <property type="component" value="Unplaced"/>
</dbReference>
<dbReference type="GO" id="GO:0005789">
    <property type="term" value="C:endoplasmic reticulum membrane"/>
    <property type="evidence" value="ECO:0007669"/>
    <property type="project" value="UniProtKB-SubCell"/>
</dbReference>
<dbReference type="WBParaSite" id="PTRK_0001557400.1">
    <property type="protein sequence ID" value="PTRK_0001557400.1"/>
    <property type="gene ID" value="PTRK_0001557400"/>
</dbReference>
<dbReference type="PANTHER" id="PTHR12443">
    <property type="entry name" value="TRANSLOCATION PROTEIN SEC62"/>
    <property type="match status" value="1"/>
</dbReference>